<dbReference type="Pfam" id="PF00703">
    <property type="entry name" value="Glyco_hydro_2"/>
    <property type="match status" value="1"/>
</dbReference>
<name>A0A562U2N5_9SPHI</name>
<evidence type="ECO:0000259" key="5">
    <source>
        <dbReference type="Pfam" id="PF02836"/>
    </source>
</evidence>
<dbReference type="PANTHER" id="PTHR42732">
    <property type="entry name" value="BETA-GALACTOSIDASE"/>
    <property type="match status" value="1"/>
</dbReference>
<dbReference type="Pfam" id="PF02837">
    <property type="entry name" value="Glyco_hydro_2_N"/>
    <property type="match status" value="1"/>
</dbReference>
<dbReference type="PANTHER" id="PTHR42732:SF1">
    <property type="entry name" value="BETA-MANNOSIDASE"/>
    <property type="match status" value="1"/>
</dbReference>
<dbReference type="SUPFAM" id="SSF49785">
    <property type="entry name" value="Galactose-binding domain-like"/>
    <property type="match status" value="1"/>
</dbReference>
<dbReference type="Gene3D" id="2.60.120.260">
    <property type="entry name" value="Galactose-binding domain-like"/>
    <property type="match status" value="1"/>
</dbReference>
<dbReference type="InterPro" id="IPR006103">
    <property type="entry name" value="Glyco_hydro_2_cat"/>
</dbReference>
<sequence length="1118" mass="123544">MNKTIFLGFALILSSSFCYGQHQEYAGVFAPSESLVKPSEKPYREDICLNGSWQFQPVQLPAGFNEGVDPTPVLPRAQADAWAKTPIRIPSPWNVNSFADNHGEGGDFRTYPSYPKAWEGIKMGWLKRTFHVPENWKGRHLVLHFEAIAGDAEIWVNGKSAGTHFGIFLPFDIDVTKLILPGEQNEIAVGIRKASLFDKKGKYGRRTYQAGSFWGQHIAGIWQDVYIEALPQTRVSNVYIKPKVHEDKLEVEVTAINDENKSVDVTIGADALQCINRNNHSVDDDAIPAMGLAANVSLNIPAVKVKVPAHSEIKVLLTANVNGQLKTWSPESPNLYGLILKTTIDGKTTDQKYTRFGWREITFNGSKVLLNGKPMVMKGDSWHFLGIPQMTRRYAVAWFKAMRDANLNTVRLHAQPYPSFYLDVADEMGILVLDETAIWASDGGPKMDDSNFWADTKNHVSELIMRDRNHPSVFGWSVSNEVMPVVTNVMHNPPGVKDTLVKYYGIWAEICHKLDPSRSWVSADGEDDGEGRFPDYVVHYGGPAAMDRGKVSGKPWGVGEAGNAYYGTPERVAETNGNRAYESFLGRMEGVATDSYAILVNERERDAVYRSVFNLVWYGLKPLPLGLKDTSRPLTLNDGIYFTSFKENQPGVQPERLGPYSTTLNPGYDPTLPMYETWPLFDAIKDAAAEPLAGADKWTVKKAVTHVAETRVAVKSVKLLTGTGSTLAAELKKAGVPLDKLYKEKVPEMLFIDGVHPPKADSKLSIDKVLHNGGTVFVWGADTTNLSALNGLLPALLSVTERSGSSLLPVIKDSLTTGINNADLYFSELKPAEIVTHGLGGPLVEQSNILLTVNHTDWLKWNKQPEYAKTAMIVRSERETQPSGVVLIKKHEGNGTLIVTTLPSAPKLAKGEKLIRQILTNAGVPLDIENSDDKPLLKDGTIVRELFLGNFAVKSLNDGVETRFIDPNDGEKMHQGVVMNDRVWSPVFNEKSIADISAVKTEGPHNNAVAYLSFWVSSSRSLEDLLIEPNIPIINMKVSASDAVQVFLNGKMIINNIRTGSYDDGKAKAFAKELPLKQGWNHFLIKLIQVDGKWQFSGQLTSNQPAFLSALVSALEKP</sequence>
<evidence type="ECO:0000259" key="4">
    <source>
        <dbReference type="Pfam" id="PF00703"/>
    </source>
</evidence>
<dbReference type="InterPro" id="IPR006101">
    <property type="entry name" value="Glyco_hydro_2"/>
</dbReference>
<reference evidence="7 8" key="1">
    <citation type="submission" date="2019-07" db="EMBL/GenBank/DDBJ databases">
        <title>Genomic Encyclopedia of Archaeal and Bacterial Type Strains, Phase II (KMG-II): from individual species to whole genera.</title>
        <authorList>
            <person name="Goeker M."/>
        </authorList>
    </citation>
    <scope>NUCLEOTIDE SEQUENCE [LARGE SCALE GENOMIC DNA]</scope>
    <source>
        <strain evidence="7 8">ATCC BAA-1854</strain>
    </source>
</reference>
<feature type="domain" description="Glycoside hydrolase family 2 catalytic" evidence="5">
    <location>
        <begin position="364"/>
        <end position="518"/>
    </location>
</feature>
<dbReference type="GO" id="GO:0005975">
    <property type="term" value="P:carbohydrate metabolic process"/>
    <property type="evidence" value="ECO:0007669"/>
    <property type="project" value="InterPro"/>
</dbReference>
<dbReference type="AlphaFoldDB" id="A0A562U2N5"/>
<dbReference type="InterPro" id="IPR017853">
    <property type="entry name" value="GH"/>
</dbReference>
<evidence type="ECO:0000256" key="2">
    <source>
        <dbReference type="ARBA" id="ARBA00022801"/>
    </source>
</evidence>
<feature type="domain" description="Glycosyl hydrolases family 2 sugar binding" evidence="6">
    <location>
        <begin position="49"/>
        <end position="227"/>
    </location>
</feature>
<organism evidence="7 8">
    <name type="scientific">Mucilaginibacter frigoritolerans</name>
    <dbReference type="NCBI Taxonomy" id="652788"/>
    <lineage>
        <taxon>Bacteria</taxon>
        <taxon>Pseudomonadati</taxon>
        <taxon>Bacteroidota</taxon>
        <taxon>Sphingobacteriia</taxon>
        <taxon>Sphingobacteriales</taxon>
        <taxon>Sphingobacteriaceae</taxon>
        <taxon>Mucilaginibacter</taxon>
    </lineage>
</organism>
<dbReference type="InterPro" id="IPR008979">
    <property type="entry name" value="Galactose-bd-like_sf"/>
</dbReference>
<feature type="domain" description="Glycoside hydrolase family 2 immunoglobulin-like beta-sandwich" evidence="4">
    <location>
        <begin position="233"/>
        <end position="359"/>
    </location>
</feature>
<evidence type="ECO:0000256" key="1">
    <source>
        <dbReference type="ARBA" id="ARBA00007401"/>
    </source>
</evidence>
<gene>
    <name evidence="7" type="ORF">JN11_02463</name>
</gene>
<evidence type="ECO:0000259" key="6">
    <source>
        <dbReference type="Pfam" id="PF02837"/>
    </source>
</evidence>
<evidence type="ECO:0000256" key="3">
    <source>
        <dbReference type="ARBA" id="ARBA00023295"/>
    </source>
</evidence>
<dbReference type="Proteomes" id="UP000317010">
    <property type="component" value="Unassembled WGS sequence"/>
</dbReference>
<dbReference type="SUPFAM" id="SSF51445">
    <property type="entry name" value="(Trans)glycosidases"/>
    <property type="match status" value="1"/>
</dbReference>
<proteinExistence type="inferred from homology"/>
<dbReference type="InterPro" id="IPR006104">
    <property type="entry name" value="Glyco_hydro_2_N"/>
</dbReference>
<dbReference type="InterPro" id="IPR006102">
    <property type="entry name" value="Ig-like_GH2"/>
</dbReference>
<dbReference type="EMBL" id="VLLI01000006">
    <property type="protein sequence ID" value="TWJ00048.1"/>
    <property type="molecule type" value="Genomic_DNA"/>
</dbReference>
<keyword evidence="3" id="KW-0326">Glycosidase</keyword>
<comment type="similarity">
    <text evidence="1">Belongs to the glycosyl hydrolase 2 family.</text>
</comment>
<evidence type="ECO:0000313" key="7">
    <source>
        <dbReference type="EMBL" id="TWJ00048.1"/>
    </source>
</evidence>
<dbReference type="InterPro" id="IPR036156">
    <property type="entry name" value="Beta-gal/glucu_dom_sf"/>
</dbReference>
<keyword evidence="8" id="KW-1185">Reference proteome</keyword>
<dbReference type="SUPFAM" id="SSF49303">
    <property type="entry name" value="beta-Galactosidase/glucuronidase domain"/>
    <property type="match status" value="1"/>
</dbReference>
<dbReference type="GO" id="GO:0004553">
    <property type="term" value="F:hydrolase activity, hydrolyzing O-glycosyl compounds"/>
    <property type="evidence" value="ECO:0007669"/>
    <property type="project" value="InterPro"/>
</dbReference>
<dbReference type="InterPro" id="IPR013783">
    <property type="entry name" value="Ig-like_fold"/>
</dbReference>
<accession>A0A562U2N5</accession>
<dbReference type="PRINTS" id="PR00132">
    <property type="entry name" value="GLHYDRLASE2"/>
</dbReference>
<protein>
    <submittedName>
        <fullName evidence="7">Beta-galactosidase</fullName>
    </submittedName>
</protein>
<dbReference type="InterPro" id="IPR051913">
    <property type="entry name" value="GH2_Domain-Containing"/>
</dbReference>
<dbReference type="OrthoDB" id="9801077at2"/>
<dbReference type="Pfam" id="PF02836">
    <property type="entry name" value="Glyco_hydro_2_C"/>
    <property type="match status" value="1"/>
</dbReference>
<dbReference type="Gene3D" id="2.60.40.10">
    <property type="entry name" value="Immunoglobulins"/>
    <property type="match status" value="1"/>
</dbReference>
<keyword evidence="2" id="KW-0378">Hydrolase</keyword>
<dbReference type="Gene3D" id="3.20.20.80">
    <property type="entry name" value="Glycosidases"/>
    <property type="match status" value="1"/>
</dbReference>
<evidence type="ECO:0000313" key="8">
    <source>
        <dbReference type="Proteomes" id="UP000317010"/>
    </source>
</evidence>
<dbReference type="RefSeq" id="WP_144912872.1">
    <property type="nucleotide sequence ID" value="NZ_VLLI01000006.1"/>
</dbReference>
<comment type="caution">
    <text evidence="7">The sequence shown here is derived from an EMBL/GenBank/DDBJ whole genome shotgun (WGS) entry which is preliminary data.</text>
</comment>